<protein>
    <submittedName>
        <fullName evidence="2">Uncharacterized protein</fullName>
    </submittedName>
</protein>
<accession>A0A1C6X9N8</accession>
<evidence type="ECO:0000256" key="1">
    <source>
        <dbReference type="SAM" id="MobiDB-lite"/>
    </source>
</evidence>
<evidence type="ECO:0000313" key="2">
    <source>
        <dbReference type="EMBL" id="SCM00236.1"/>
    </source>
</evidence>
<feature type="compositionally biased region" description="Polar residues" evidence="1">
    <location>
        <begin position="74"/>
        <end position="91"/>
    </location>
</feature>
<feature type="region of interest" description="Disordered" evidence="1">
    <location>
        <begin position="74"/>
        <end position="112"/>
    </location>
</feature>
<feature type="region of interest" description="Disordered" evidence="1">
    <location>
        <begin position="194"/>
        <end position="226"/>
    </location>
</feature>
<feature type="region of interest" description="Disordered" evidence="1">
    <location>
        <begin position="1"/>
        <end position="36"/>
    </location>
</feature>
<evidence type="ECO:0000313" key="3">
    <source>
        <dbReference type="Proteomes" id="UP000507163"/>
    </source>
</evidence>
<reference evidence="2 3" key="1">
    <citation type="submission" date="2016-08" db="EMBL/GenBank/DDBJ databases">
        <authorList>
            <consortium name="Pathogen Informatics"/>
        </authorList>
    </citation>
    <scope>NUCLEOTIDE SEQUENCE [LARGE SCALE GENOMIC DNA]</scope>
    <source>
        <strain evidence="2 3">AJ</strain>
    </source>
</reference>
<dbReference type="Proteomes" id="UP000507163">
    <property type="component" value="Chromosome 7"/>
</dbReference>
<dbReference type="AlphaFoldDB" id="A0A1C6X9N8"/>
<organism evidence="2 3">
    <name type="scientific">Plasmodium chabaudi chabaudi</name>
    <dbReference type="NCBI Taxonomy" id="31271"/>
    <lineage>
        <taxon>Eukaryota</taxon>
        <taxon>Sar</taxon>
        <taxon>Alveolata</taxon>
        <taxon>Apicomplexa</taxon>
        <taxon>Aconoidasida</taxon>
        <taxon>Haemosporida</taxon>
        <taxon>Plasmodiidae</taxon>
        <taxon>Plasmodium</taxon>
        <taxon>Plasmodium (Vinckeia)</taxon>
    </lineage>
</organism>
<feature type="compositionally biased region" description="Acidic residues" evidence="1">
    <location>
        <begin position="1"/>
        <end position="10"/>
    </location>
</feature>
<proteinExistence type="predicted"/>
<sequence length="332" mass="37379">METNEFENTDNETKSKENSSDESSDTPYKNRFRFKKSSIQIKKNSLLKTKIKNANLEGTTQNDSALSTPVQLNNKDDQISSTENNVITNDIPNEELEKDSIKKNSPNSRNKKASVEFTKLVSIQKKNIKNADENVASGIKNADENVASGIKNADENVATGIKNDDENITNEIKNDEKKEKNVLLKSKQFDELNPLSNDKSKCNNTNIKNPLESASNLNKSKTDNQTVNKKNEIHKSFLKNKQNLVNNNTNQIDTQNNSPEVTNFNTTMDKSDESPLALLKKHGKLIKYINEIHMTNSEEIINLRNEFSTIKSDLNKIMNIISVSQKAVSSLK</sequence>
<name>A0A1C6X9N8_PLACU</name>
<gene>
    <name evidence="2" type="ORF">PCHAJ_000118500</name>
</gene>
<dbReference type="EMBL" id="LT608173">
    <property type="protein sequence ID" value="SCM00236.1"/>
    <property type="molecule type" value="Genomic_DNA"/>
</dbReference>